<proteinExistence type="predicted"/>
<evidence type="ECO:0000313" key="3">
    <source>
        <dbReference type="Proteomes" id="UP000324222"/>
    </source>
</evidence>
<reference evidence="2 3" key="1">
    <citation type="submission" date="2019-05" db="EMBL/GenBank/DDBJ databases">
        <title>Another draft genome of Portunus trituberculatus and its Hox gene families provides insights of decapod evolution.</title>
        <authorList>
            <person name="Jeong J.-H."/>
            <person name="Song I."/>
            <person name="Kim S."/>
            <person name="Choi T."/>
            <person name="Kim D."/>
            <person name="Ryu S."/>
            <person name="Kim W."/>
        </authorList>
    </citation>
    <scope>NUCLEOTIDE SEQUENCE [LARGE SCALE GENOMIC DNA]</scope>
    <source>
        <tissue evidence="2">Muscle</tissue>
    </source>
</reference>
<accession>A0A5B7FVU2</accession>
<gene>
    <name evidence="2" type="ORF">E2C01_043256</name>
</gene>
<evidence type="ECO:0000256" key="1">
    <source>
        <dbReference type="SAM" id="MobiDB-lite"/>
    </source>
</evidence>
<feature type="compositionally biased region" description="Basic and acidic residues" evidence="1">
    <location>
        <begin position="63"/>
        <end position="74"/>
    </location>
</feature>
<dbReference type="EMBL" id="VSRR010008881">
    <property type="protein sequence ID" value="MPC49455.1"/>
    <property type="molecule type" value="Genomic_DNA"/>
</dbReference>
<organism evidence="2 3">
    <name type="scientific">Portunus trituberculatus</name>
    <name type="common">Swimming crab</name>
    <name type="synonym">Neptunus trituberculatus</name>
    <dbReference type="NCBI Taxonomy" id="210409"/>
    <lineage>
        <taxon>Eukaryota</taxon>
        <taxon>Metazoa</taxon>
        <taxon>Ecdysozoa</taxon>
        <taxon>Arthropoda</taxon>
        <taxon>Crustacea</taxon>
        <taxon>Multicrustacea</taxon>
        <taxon>Malacostraca</taxon>
        <taxon>Eumalacostraca</taxon>
        <taxon>Eucarida</taxon>
        <taxon>Decapoda</taxon>
        <taxon>Pleocyemata</taxon>
        <taxon>Brachyura</taxon>
        <taxon>Eubrachyura</taxon>
        <taxon>Portunoidea</taxon>
        <taxon>Portunidae</taxon>
        <taxon>Portuninae</taxon>
        <taxon>Portunus</taxon>
    </lineage>
</organism>
<dbReference type="Proteomes" id="UP000324222">
    <property type="component" value="Unassembled WGS sequence"/>
</dbReference>
<keyword evidence="3" id="KW-1185">Reference proteome</keyword>
<feature type="region of interest" description="Disordered" evidence="1">
    <location>
        <begin position="40"/>
        <end position="74"/>
    </location>
</feature>
<sequence>MAAGCGMAARGEGGRYTHTRGRHTPAALCPARCRSGHEASRAALTAREGVPPPRRQTCADASPDSRDLYLTERQ</sequence>
<dbReference type="AlphaFoldDB" id="A0A5B7FVU2"/>
<name>A0A5B7FVU2_PORTR</name>
<evidence type="ECO:0000313" key="2">
    <source>
        <dbReference type="EMBL" id="MPC49455.1"/>
    </source>
</evidence>
<feature type="region of interest" description="Disordered" evidence="1">
    <location>
        <begin position="1"/>
        <end position="22"/>
    </location>
</feature>
<comment type="caution">
    <text evidence="2">The sequence shown here is derived from an EMBL/GenBank/DDBJ whole genome shotgun (WGS) entry which is preliminary data.</text>
</comment>
<protein>
    <submittedName>
        <fullName evidence="2">Uncharacterized protein</fullName>
    </submittedName>
</protein>